<dbReference type="GO" id="GO:0055085">
    <property type="term" value="P:transmembrane transport"/>
    <property type="evidence" value="ECO:0007669"/>
    <property type="project" value="InterPro"/>
</dbReference>
<comment type="similarity">
    <text evidence="8">Belongs to the binding-protein-dependent transport system permease family.</text>
</comment>
<feature type="domain" description="ABC transmembrane type-1" evidence="9">
    <location>
        <begin position="73"/>
        <end position="266"/>
    </location>
</feature>
<keyword evidence="6 8" id="KW-1133">Transmembrane helix</keyword>
<proteinExistence type="inferred from homology"/>
<dbReference type="PANTHER" id="PTHR43357">
    <property type="entry name" value="INNER MEMBRANE ABC TRANSPORTER PERMEASE PROTEIN YDCV"/>
    <property type="match status" value="1"/>
</dbReference>
<evidence type="ECO:0000256" key="8">
    <source>
        <dbReference type="RuleBase" id="RU363032"/>
    </source>
</evidence>
<keyword evidence="7 8" id="KW-0472">Membrane</keyword>
<evidence type="ECO:0000256" key="4">
    <source>
        <dbReference type="ARBA" id="ARBA00022519"/>
    </source>
</evidence>
<evidence type="ECO:0000313" key="11">
    <source>
        <dbReference type="Proteomes" id="UP000307808"/>
    </source>
</evidence>
<feature type="transmembrane region" description="Helical" evidence="8">
    <location>
        <begin position="72"/>
        <end position="96"/>
    </location>
</feature>
<keyword evidence="11" id="KW-1185">Reference proteome</keyword>
<gene>
    <name evidence="10" type="ORF">FC770_04295</name>
</gene>
<dbReference type="EMBL" id="SZPY01000001">
    <property type="protein sequence ID" value="TKI64911.1"/>
    <property type="molecule type" value="Genomic_DNA"/>
</dbReference>
<evidence type="ECO:0000256" key="3">
    <source>
        <dbReference type="ARBA" id="ARBA00022475"/>
    </source>
</evidence>
<feature type="transmembrane region" description="Helical" evidence="8">
    <location>
        <begin position="21"/>
        <end position="42"/>
    </location>
</feature>
<dbReference type="SUPFAM" id="SSF161098">
    <property type="entry name" value="MetI-like"/>
    <property type="match status" value="2"/>
</dbReference>
<name>A0A4U2YXK2_9ACTN</name>
<feature type="transmembrane region" description="Helical" evidence="8">
    <location>
        <begin position="425"/>
        <end position="448"/>
    </location>
</feature>
<keyword evidence="2 8" id="KW-0813">Transport</keyword>
<feature type="domain" description="ABC transmembrane type-1" evidence="9">
    <location>
        <begin position="349"/>
        <end position="547"/>
    </location>
</feature>
<evidence type="ECO:0000259" key="9">
    <source>
        <dbReference type="PROSITE" id="PS50928"/>
    </source>
</evidence>
<dbReference type="InterPro" id="IPR035906">
    <property type="entry name" value="MetI-like_sf"/>
</dbReference>
<dbReference type="OrthoDB" id="9804629at2"/>
<comment type="subcellular location">
    <subcellularLocation>
        <location evidence="1">Cell inner membrane</location>
        <topology evidence="1">Multi-pass membrane protein</topology>
    </subcellularLocation>
    <subcellularLocation>
        <location evidence="8">Cell membrane</location>
        <topology evidence="8">Multi-pass membrane protein</topology>
    </subcellularLocation>
</comment>
<reference evidence="10 11" key="1">
    <citation type="submission" date="2019-04" db="EMBL/GenBank/DDBJ databases">
        <authorList>
            <person name="Dong K."/>
        </authorList>
    </citation>
    <scope>NUCLEOTIDE SEQUENCE [LARGE SCALE GENOMIC DNA]</scope>
    <source>
        <strain evidence="11">dk3543</strain>
    </source>
</reference>
<sequence>MVRRALDRPTVDRAKLGRLAGLAALAAGPLVVLTLFFLLPVAGMVGRGFVVDGTFDPLGVLEVLARPRVGRVLGFTLASATAGTVLSLLLGLPSAYVLSRLDLPARRLVRAVLLVPFVLPTIVVGVAFRDVLGEGGPLGFLGWEQGPVAVVLGLAFFNAAVVIRTVGAAWESLDPRPGEAAAALGATPFQVLTTVTWPALRGSVVSATSVVFLFCATSFGVVLTLGGVRWATVETEIYLLTTSLFDLRAAAALSVLQLVVVVVLLALTARFRAPGAPVARRTSAPRRVRPADAPALAVTALTLAFVALPIITLVQGSLRVGGEWSLDNYRALAGRGSDQALLVPVTDALASSLRIAVDATWMALGLGLLLAVVVTRRSHSPAERRVRSALDAVFMLPLGVSAVTLGFGLLVTLDSGPLDLRDSPLLVPIAQALVALPLVVRTLVPVLAGIDDRQRQAAASLGAGAWRTWLTVEVPVVWKPLLAASGFAFAASLGEFGATSFLVRDEAPTLPVVIFRLLGHPGEMNYGMALAASVVLAATTALVMLAVEQLRVPSLGAM</sequence>
<evidence type="ECO:0000256" key="6">
    <source>
        <dbReference type="ARBA" id="ARBA00022989"/>
    </source>
</evidence>
<dbReference type="GO" id="GO:0005886">
    <property type="term" value="C:plasma membrane"/>
    <property type="evidence" value="ECO:0007669"/>
    <property type="project" value="UniProtKB-SubCell"/>
</dbReference>
<feature type="transmembrane region" description="Helical" evidence="8">
    <location>
        <begin position="251"/>
        <end position="272"/>
    </location>
</feature>
<dbReference type="InterPro" id="IPR000515">
    <property type="entry name" value="MetI-like"/>
</dbReference>
<dbReference type="Pfam" id="PF00528">
    <property type="entry name" value="BPD_transp_1"/>
    <property type="match status" value="2"/>
</dbReference>
<feature type="transmembrane region" description="Helical" evidence="8">
    <location>
        <begin position="108"/>
        <end position="128"/>
    </location>
</feature>
<dbReference type="PROSITE" id="PS50928">
    <property type="entry name" value="ABC_TM1"/>
    <property type="match status" value="2"/>
</dbReference>
<accession>A0A4U2YXK2</accession>
<evidence type="ECO:0000256" key="1">
    <source>
        <dbReference type="ARBA" id="ARBA00004429"/>
    </source>
</evidence>
<feature type="transmembrane region" description="Helical" evidence="8">
    <location>
        <begin position="355"/>
        <end position="374"/>
    </location>
</feature>
<dbReference type="PANTHER" id="PTHR43357:SF4">
    <property type="entry name" value="INNER MEMBRANE ABC TRANSPORTER PERMEASE PROTEIN YDCV"/>
    <property type="match status" value="1"/>
</dbReference>
<keyword evidence="4" id="KW-0997">Cell inner membrane</keyword>
<feature type="transmembrane region" description="Helical" evidence="8">
    <location>
        <begin position="526"/>
        <end position="547"/>
    </location>
</feature>
<dbReference type="AlphaFoldDB" id="A0A4U2YXK2"/>
<organism evidence="10 11">
    <name type="scientific">Nocardioides jishulii</name>
    <dbReference type="NCBI Taxonomy" id="2575440"/>
    <lineage>
        <taxon>Bacteria</taxon>
        <taxon>Bacillati</taxon>
        <taxon>Actinomycetota</taxon>
        <taxon>Actinomycetes</taxon>
        <taxon>Propionibacteriales</taxon>
        <taxon>Nocardioidaceae</taxon>
        <taxon>Nocardioides</taxon>
    </lineage>
</organism>
<comment type="caution">
    <text evidence="10">The sequence shown here is derived from an EMBL/GenBank/DDBJ whole genome shotgun (WGS) entry which is preliminary data.</text>
</comment>
<dbReference type="CDD" id="cd06261">
    <property type="entry name" value="TM_PBP2"/>
    <property type="match status" value="2"/>
</dbReference>
<feature type="transmembrane region" description="Helical" evidence="8">
    <location>
        <begin position="293"/>
        <end position="314"/>
    </location>
</feature>
<keyword evidence="5 8" id="KW-0812">Transmembrane</keyword>
<feature type="transmembrane region" description="Helical" evidence="8">
    <location>
        <begin position="210"/>
        <end position="231"/>
    </location>
</feature>
<evidence type="ECO:0000256" key="2">
    <source>
        <dbReference type="ARBA" id="ARBA00022448"/>
    </source>
</evidence>
<dbReference type="Gene3D" id="1.10.3720.10">
    <property type="entry name" value="MetI-like"/>
    <property type="match status" value="2"/>
</dbReference>
<evidence type="ECO:0000256" key="5">
    <source>
        <dbReference type="ARBA" id="ARBA00022692"/>
    </source>
</evidence>
<feature type="transmembrane region" description="Helical" evidence="8">
    <location>
        <begin position="148"/>
        <end position="167"/>
    </location>
</feature>
<evidence type="ECO:0000313" key="10">
    <source>
        <dbReference type="EMBL" id="TKI64911.1"/>
    </source>
</evidence>
<dbReference type="Proteomes" id="UP000307808">
    <property type="component" value="Unassembled WGS sequence"/>
</dbReference>
<keyword evidence="3" id="KW-1003">Cell membrane</keyword>
<protein>
    <submittedName>
        <fullName evidence="10">Iron ABC transporter permease</fullName>
    </submittedName>
</protein>
<feature type="transmembrane region" description="Helical" evidence="8">
    <location>
        <begin position="394"/>
        <end position="413"/>
    </location>
</feature>
<evidence type="ECO:0000256" key="7">
    <source>
        <dbReference type="ARBA" id="ARBA00023136"/>
    </source>
</evidence>